<evidence type="ECO:0000256" key="9">
    <source>
        <dbReference type="ARBA" id="ARBA00048743"/>
    </source>
</evidence>
<dbReference type="GO" id="GO:0006227">
    <property type="term" value="P:dUDP biosynthetic process"/>
    <property type="evidence" value="ECO:0007669"/>
    <property type="project" value="TreeGrafter"/>
</dbReference>
<dbReference type="FunFam" id="3.40.50.300:FF:000225">
    <property type="entry name" value="Thymidylate kinase"/>
    <property type="match status" value="1"/>
</dbReference>
<dbReference type="EC" id="2.7.4.9" evidence="2 11"/>
<name>A0A846TWZ1_9MOLU</name>
<evidence type="ECO:0000256" key="1">
    <source>
        <dbReference type="ARBA" id="ARBA00009776"/>
    </source>
</evidence>
<keyword evidence="7 11" id="KW-0418">Kinase</keyword>
<gene>
    <name evidence="11" type="primary">tmk</name>
    <name evidence="13" type="ORF">HER12_02235</name>
</gene>
<evidence type="ECO:0000259" key="12">
    <source>
        <dbReference type="Pfam" id="PF02223"/>
    </source>
</evidence>
<evidence type="ECO:0000256" key="5">
    <source>
        <dbReference type="ARBA" id="ARBA00022727"/>
    </source>
</evidence>
<dbReference type="Pfam" id="PF02223">
    <property type="entry name" value="Thymidylate_kin"/>
    <property type="match status" value="1"/>
</dbReference>
<protein>
    <recommendedName>
        <fullName evidence="3 11">Thymidylate kinase</fullName>
        <ecNumber evidence="2 11">2.7.4.9</ecNumber>
    </recommendedName>
    <alternativeName>
        <fullName evidence="11">dTMP kinase</fullName>
    </alternativeName>
</protein>
<dbReference type="GO" id="GO:0006233">
    <property type="term" value="P:dTDP biosynthetic process"/>
    <property type="evidence" value="ECO:0007669"/>
    <property type="project" value="InterPro"/>
</dbReference>
<dbReference type="CDD" id="cd01672">
    <property type="entry name" value="TMPK"/>
    <property type="match status" value="1"/>
</dbReference>
<dbReference type="AlphaFoldDB" id="A0A846TWZ1"/>
<dbReference type="PANTHER" id="PTHR10344:SF4">
    <property type="entry name" value="UMP-CMP KINASE 2, MITOCHONDRIAL"/>
    <property type="match status" value="1"/>
</dbReference>
<dbReference type="GO" id="GO:0006235">
    <property type="term" value="P:dTTP biosynthetic process"/>
    <property type="evidence" value="ECO:0007669"/>
    <property type="project" value="UniProtKB-UniRule"/>
</dbReference>
<dbReference type="PANTHER" id="PTHR10344">
    <property type="entry name" value="THYMIDYLATE KINASE"/>
    <property type="match status" value="1"/>
</dbReference>
<sequence length="209" mass="23981">MLFITFEGPEGSGKTSVLAKLKEKFASEGIEITTTREPGGSVISEEIRKIILNKENTLMDPWTEVLLYIAARRQHLVEKVFPEVSSKKIIICDRFSDSTLAYQGYGRKLDINKINAIQDMAFDNFKPNLTILFNVSPEVGLQRIESRNQNENDRLDKETLEFHNLVYQGYQEIVKDNPERIKVVDASKKFDEVLNEVYQIIKQFISTSS</sequence>
<comment type="function">
    <text evidence="10 11">Phosphorylation of dTMP to form dTDP in both de novo and salvage pathways of dTTP synthesis.</text>
</comment>
<dbReference type="Gene3D" id="3.40.50.300">
    <property type="entry name" value="P-loop containing nucleotide triphosphate hydrolases"/>
    <property type="match status" value="1"/>
</dbReference>
<dbReference type="RefSeq" id="WP_168105051.1">
    <property type="nucleotide sequence ID" value="NZ_CP051215.1"/>
</dbReference>
<dbReference type="SUPFAM" id="SSF52540">
    <property type="entry name" value="P-loop containing nucleoside triphosphate hydrolases"/>
    <property type="match status" value="1"/>
</dbReference>
<dbReference type="InterPro" id="IPR018094">
    <property type="entry name" value="Thymidylate_kinase"/>
</dbReference>
<reference evidence="13 14" key="1">
    <citation type="submission" date="2020-04" db="EMBL/GenBank/DDBJ databases">
        <title>Complete genome sequence of Spiroplasma platyhelix ATCC 51748, an insect isolate.</title>
        <authorList>
            <person name="Green E.A."/>
            <person name="Klassen J.L."/>
        </authorList>
    </citation>
    <scope>NUCLEOTIDE SEQUENCE [LARGE SCALE GENOMIC DNA]</scope>
    <source>
        <strain evidence="13 14">PALS-1</strain>
    </source>
</reference>
<evidence type="ECO:0000256" key="7">
    <source>
        <dbReference type="ARBA" id="ARBA00022777"/>
    </source>
</evidence>
<dbReference type="InterPro" id="IPR027417">
    <property type="entry name" value="P-loop_NTPase"/>
</dbReference>
<keyword evidence="6 11" id="KW-0547">Nucleotide-binding</keyword>
<keyword evidence="8 11" id="KW-0067">ATP-binding</keyword>
<dbReference type="GO" id="GO:0004798">
    <property type="term" value="F:dTMP kinase activity"/>
    <property type="evidence" value="ECO:0007669"/>
    <property type="project" value="UniProtKB-UniRule"/>
</dbReference>
<accession>A0A846TWZ1</accession>
<evidence type="ECO:0000256" key="4">
    <source>
        <dbReference type="ARBA" id="ARBA00022679"/>
    </source>
</evidence>
<keyword evidence="14" id="KW-1185">Reference proteome</keyword>
<comment type="caution">
    <text evidence="13">The sequence shown here is derived from an EMBL/GenBank/DDBJ whole genome shotgun (WGS) entry which is preliminary data.</text>
</comment>
<evidence type="ECO:0000256" key="8">
    <source>
        <dbReference type="ARBA" id="ARBA00022840"/>
    </source>
</evidence>
<dbReference type="PROSITE" id="PS01331">
    <property type="entry name" value="THYMIDYLATE_KINASE"/>
    <property type="match status" value="1"/>
</dbReference>
<dbReference type="Proteomes" id="UP000584587">
    <property type="component" value="Unassembled WGS sequence"/>
</dbReference>
<evidence type="ECO:0000256" key="2">
    <source>
        <dbReference type="ARBA" id="ARBA00012980"/>
    </source>
</evidence>
<dbReference type="NCBIfam" id="TIGR00041">
    <property type="entry name" value="DTMP_kinase"/>
    <property type="match status" value="1"/>
</dbReference>
<dbReference type="InterPro" id="IPR018095">
    <property type="entry name" value="Thymidylate_kin_CS"/>
</dbReference>
<comment type="similarity">
    <text evidence="1 11">Belongs to the thymidylate kinase family.</text>
</comment>
<evidence type="ECO:0000313" key="14">
    <source>
        <dbReference type="Proteomes" id="UP000584587"/>
    </source>
</evidence>
<evidence type="ECO:0000256" key="3">
    <source>
        <dbReference type="ARBA" id="ARBA00017144"/>
    </source>
</evidence>
<dbReference type="HAMAP" id="MF_00165">
    <property type="entry name" value="Thymidylate_kinase"/>
    <property type="match status" value="1"/>
</dbReference>
<dbReference type="EMBL" id="JAAVVK010000002">
    <property type="protein sequence ID" value="NKE38571.1"/>
    <property type="molecule type" value="Genomic_DNA"/>
</dbReference>
<dbReference type="InterPro" id="IPR039430">
    <property type="entry name" value="Thymidylate_kin-like_dom"/>
</dbReference>
<dbReference type="GO" id="GO:0005524">
    <property type="term" value="F:ATP binding"/>
    <property type="evidence" value="ECO:0007669"/>
    <property type="project" value="UniProtKB-UniRule"/>
</dbReference>
<feature type="binding site" evidence="11">
    <location>
        <begin position="8"/>
        <end position="15"/>
    </location>
    <ligand>
        <name>ATP</name>
        <dbReference type="ChEBI" id="CHEBI:30616"/>
    </ligand>
</feature>
<comment type="catalytic activity">
    <reaction evidence="9 11">
        <text>dTMP + ATP = dTDP + ADP</text>
        <dbReference type="Rhea" id="RHEA:13517"/>
        <dbReference type="ChEBI" id="CHEBI:30616"/>
        <dbReference type="ChEBI" id="CHEBI:58369"/>
        <dbReference type="ChEBI" id="CHEBI:63528"/>
        <dbReference type="ChEBI" id="CHEBI:456216"/>
        <dbReference type="EC" id="2.7.4.9"/>
    </reaction>
</comment>
<keyword evidence="5 11" id="KW-0545">Nucleotide biosynthesis</keyword>
<dbReference type="GO" id="GO:0005829">
    <property type="term" value="C:cytosol"/>
    <property type="evidence" value="ECO:0007669"/>
    <property type="project" value="TreeGrafter"/>
</dbReference>
<evidence type="ECO:0000256" key="6">
    <source>
        <dbReference type="ARBA" id="ARBA00022741"/>
    </source>
</evidence>
<evidence type="ECO:0000256" key="10">
    <source>
        <dbReference type="ARBA" id="ARBA00057735"/>
    </source>
</evidence>
<organism evidence="13 14">
    <name type="scientific">Spiroplasma platyhelix PALS-1</name>
    <dbReference type="NCBI Taxonomy" id="1276218"/>
    <lineage>
        <taxon>Bacteria</taxon>
        <taxon>Bacillati</taxon>
        <taxon>Mycoplasmatota</taxon>
        <taxon>Mollicutes</taxon>
        <taxon>Entomoplasmatales</taxon>
        <taxon>Spiroplasmataceae</taxon>
        <taxon>Spiroplasma</taxon>
    </lineage>
</organism>
<proteinExistence type="inferred from homology"/>
<feature type="domain" description="Thymidylate kinase-like" evidence="12">
    <location>
        <begin position="6"/>
        <end position="196"/>
    </location>
</feature>
<keyword evidence="4 11" id="KW-0808">Transferase</keyword>
<evidence type="ECO:0000313" key="13">
    <source>
        <dbReference type="EMBL" id="NKE38571.1"/>
    </source>
</evidence>
<evidence type="ECO:0000256" key="11">
    <source>
        <dbReference type="HAMAP-Rule" id="MF_00165"/>
    </source>
</evidence>